<keyword evidence="1" id="KW-1133">Transmembrane helix</keyword>
<evidence type="ECO:0008006" key="4">
    <source>
        <dbReference type="Google" id="ProtNLM"/>
    </source>
</evidence>
<proteinExistence type="predicted"/>
<sequence length="263" mass="27705">MVGELIRWWNPGGALLQAVLAVILGMGAAAALDSRRLAHVQGAASALFVLVLPPLQNPGSRIMDAAIGGVLGLIGSQILFTPDPVGLVSVAARRVLESVEASLRSSAAGLEKKDAIVAAIAVERAREARSELSELAAQRMIAHRIRTRTLRGLRRAARLRHLEDRLDHLDMLVAAVLLLAYAAEETTSTDTEAKPDGLSDFLVAAANDAGTLNEVLAERSRGKHPIVHLSANVPKTLSESATVLAQTAVDALVAFAPIKPNPT</sequence>
<keyword evidence="1" id="KW-0472">Membrane</keyword>
<gene>
    <name evidence="2" type="ORF">GCM10025778_21810</name>
</gene>
<reference evidence="3" key="1">
    <citation type="journal article" date="2019" name="Int. J. Syst. Evol. Microbiol.">
        <title>The Global Catalogue of Microorganisms (GCM) 10K type strain sequencing project: providing services to taxonomists for standard genome sequencing and annotation.</title>
        <authorList>
            <consortium name="The Broad Institute Genomics Platform"/>
            <consortium name="The Broad Institute Genome Sequencing Center for Infectious Disease"/>
            <person name="Wu L."/>
            <person name="Ma J."/>
        </authorList>
    </citation>
    <scope>NUCLEOTIDE SEQUENCE [LARGE SCALE GENOMIC DNA]</scope>
    <source>
        <strain evidence="3">JCM 18952</strain>
    </source>
</reference>
<dbReference type="EMBL" id="BAABLK010000032">
    <property type="protein sequence ID" value="GAA5227648.1"/>
    <property type="molecule type" value="Genomic_DNA"/>
</dbReference>
<accession>A0ABP9TP71</accession>
<evidence type="ECO:0000313" key="3">
    <source>
        <dbReference type="Proteomes" id="UP001501257"/>
    </source>
</evidence>
<name>A0ABP9TP71_9MICC</name>
<organism evidence="2 3">
    <name type="scientific">Paeniglutamicibacter antarcticus</name>
    <dbReference type="NCBI Taxonomy" id="494023"/>
    <lineage>
        <taxon>Bacteria</taxon>
        <taxon>Bacillati</taxon>
        <taxon>Actinomycetota</taxon>
        <taxon>Actinomycetes</taxon>
        <taxon>Micrococcales</taxon>
        <taxon>Micrococcaceae</taxon>
        <taxon>Paeniglutamicibacter</taxon>
    </lineage>
</organism>
<comment type="caution">
    <text evidence="2">The sequence shown here is derived from an EMBL/GenBank/DDBJ whole genome shotgun (WGS) entry which is preliminary data.</text>
</comment>
<evidence type="ECO:0000256" key="1">
    <source>
        <dbReference type="SAM" id="Phobius"/>
    </source>
</evidence>
<dbReference type="Proteomes" id="UP001501257">
    <property type="component" value="Unassembled WGS sequence"/>
</dbReference>
<keyword evidence="3" id="KW-1185">Reference proteome</keyword>
<protein>
    <recommendedName>
        <fullName evidence="4">FUSC family protein</fullName>
    </recommendedName>
</protein>
<keyword evidence="1" id="KW-0812">Transmembrane</keyword>
<evidence type="ECO:0000313" key="2">
    <source>
        <dbReference type="EMBL" id="GAA5227648.1"/>
    </source>
</evidence>
<feature type="transmembrane region" description="Helical" evidence="1">
    <location>
        <begin position="12"/>
        <end position="32"/>
    </location>
</feature>